<dbReference type="Pfam" id="PF13411">
    <property type="entry name" value="MerR_1"/>
    <property type="match status" value="1"/>
</dbReference>
<dbReference type="RefSeq" id="WP_135440654.1">
    <property type="nucleotide sequence ID" value="NZ_SRLE01000001.1"/>
</dbReference>
<feature type="domain" description="HTH merR-type" evidence="6">
    <location>
        <begin position="1"/>
        <end position="69"/>
    </location>
</feature>
<gene>
    <name evidence="7" type="primary">cueR</name>
    <name evidence="7" type="ORF">E4634_00565</name>
</gene>
<dbReference type="PANTHER" id="PTHR30204:SF94">
    <property type="entry name" value="HEAVY METAL-DEPENDENT TRANSCRIPTIONAL REGULATOR HI_0293-RELATED"/>
    <property type="match status" value="1"/>
</dbReference>
<dbReference type="InterPro" id="IPR047057">
    <property type="entry name" value="MerR_fam"/>
</dbReference>
<sequence length="134" mass="15180">MNISEAARRSGLSSKTIRYYEDIGLIAPARRADNGYRQYDPSQLDEMCFLARARNVGFDLEECRQLLALQRDSGRESRHARQLVLEKSAKLQQRIDELVAMRETLETMARRCRGDEGPECAILDDLACGKGGSR</sequence>
<dbReference type="AlphaFoldDB" id="A0A4Z0M9M5"/>
<dbReference type="PROSITE" id="PS00552">
    <property type="entry name" value="HTH_MERR_1"/>
    <property type="match status" value="1"/>
</dbReference>
<keyword evidence="2" id="KW-0963">Cytoplasm</keyword>
<evidence type="ECO:0000313" key="8">
    <source>
        <dbReference type="Proteomes" id="UP000298050"/>
    </source>
</evidence>
<dbReference type="GO" id="GO:0005737">
    <property type="term" value="C:cytoplasm"/>
    <property type="evidence" value="ECO:0007669"/>
    <property type="project" value="UniProtKB-SubCell"/>
</dbReference>
<keyword evidence="5" id="KW-0804">Transcription</keyword>
<dbReference type="PROSITE" id="PS50937">
    <property type="entry name" value="HTH_MERR_2"/>
    <property type="match status" value="1"/>
</dbReference>
<dbReference type="GO" id="GO:0045893">
    <property type="term" value="P:positive regulation of DNA-templated transcription"/>
    <property type="evidence" value="ECO:0007669"/>
    <property type="project" value="InterPro"/>
</dbReference>
<keyword evidence="4" id="KW-0238">DNA-binding</keyword>
<evidence type="ECO:0000256" key="4">
    <source>
        <dbReference type="ARBA" id="ARBA00023125"/>
    </source>
</evidence>
<dbReference type="Proteomes" id="UP000298050">
    <property type="component" value="Unassembled WGS sequence"/>
</dbReference>
<keyword evidence="3" id="KW-0805">Transcription regulation</keyword>
<dbReference type="OrthoDB" id="9808480at2"/>
<comment type="subcellular location">
    <subcellularLocation>
        <location evidence="1">Cytoplasm</location>
    </subcellularLocation>
</comment>
<proteinExistence type="predicted"/>
<evidence type="ECO:0000256" key="1">
    <source>
        <dbReference type="ARBA" id="ARBA00004496"/>
    </source>
</evidence>
<protein>
    <submittedName>
        <fullName evidence="7">Cu(I)-responsive transcriptional regulator</fullName>
    </submittedName>
</protein>
<evidence type="ECO:0000256" key="2">
    <source>
        <dbReference type="ARBA" id="ARBA00022490"/>
    </source>
</evidence>
<comment type="caution">
    <text evidence="7">The sequence shown here is derived from an EMBL/GenBank/DDBJ whole genome shotgun (WGS) entry which is preliminary data.</text>
</comment>
<dbReference type="NCBIfam" id="TIGR02044">
    <property type="entry name" value="CueR"/>
    <property type="match status" value="1"/>
</dbReference>
<dbReference type="InterPro" id="IPR000551">
    <property type="entry name" value="MerR-type_HTH_dom"/>
</dbReference>
<keyword evidence="8" id="KW-1185">Reference proteome</keyword>
<dbReference type="InterPro" id="IPR011789">
    <property type="entry name" value="CueR"/>
</dbReference>
<evidence type="ECO:0000256" key="3">
    <source>
        <dbReference type="ARBA" id="ARBA00023015"/>
    </source>
</evidence>
<organism evidence="7 8">
    <name type="scientific">Mangrovimicrobium sediminis</name>
    <dbReference type="NCBI Taxonomy" id="2562682"/>
    <lineage>
        <taxon>Bacteria</taxon>
        <taxon>Pseudomonadati</taxon>
        <taxon>Pseudomonadota</taxon>
        <taxon>Gammaproteobacteria</taxon>
        <taxon>Cellvibrionales</taxon>
        <taxon>Halieaceae</taxon>
        <taxon>Mangrovimicrobium</taxon>
    </lineage>
</organism>
<dbReference type="GO" id="GO:0003700">
    <property type="term" value="F:DNA-binding transcription factor activity"/>
    <property type="evidence" value="ECO:0007669"/>
    <property type="project" value="InterPro"/>
</dbReference>
<dbReference type="SMART" id="SM00422">
    <property type="entry name" value="HTH_MERR"/>
    <property type="match status" value="1"/>
</dbReference>
<dbReference type="GO" id="GO:0003677">
    <property type="term" value="F:DNA binding"/>
    <property type="evidence" value="ECO:0007669"/>
    <property type="project" value="UniProtKB-KW"/>
</dbReference>
<dbReference type="EMBL" id="SRLE01000001">
    <property type="protein sequence ID" value="TGD76077.1"/>
    <property type="molecule type" value="Genomic_DNA"/>
</dbReference>
<name>A0A4Z0M9M5_9GAMM</name>
<evidence type="ECO:0000313" key="7">
    <source>
        <dbReference type="EMBL" id="TGD76077.1"/>
    </source>
</evidence>
<dbReference type="PANTHER" id="PTHR30204">
    <property type="entry name" value="REDOX-CYCLING DRUG-SENSING TRANSCRIPTIONAL ACTIVATOR SOXR"/>
    <property type="match status" value="1"/>
</dbReference>
<reference evidence="7 8" key="1">
    <citation type="submission" date="2019-04" db="EMBL/GenBank/DDBJ databases">
        <title>Taxonomy of novel Haliea sp. from mangrove soil of West Coast of India.</title>
        <authorList>
            <person name="Verma A."/>
            <person name="Kumar P."/>
            <person name="Krishnamurthi S."/>
        </authorList>
    </citation>
    <scope>NUCLEOTIDE SEQUENCE [LARGE SCALE GENOMIC DNA]</scope>
    <source>
        <strain evidence="7 8">SAOS-164</strain>
    </source>
</reference>
<accession>A0A4Z0M9M5</accession>
<evidence type="ECO:0000259" key="6">
    <source>
        <dbReference type="PROSITE" id="PS50937"/>
    </source>
</evidence>
<dbReference type="Gene3D" id="1.10.1660.10">
    <property type="match status" value="1"/>
</dbReference>
<dbReference type="GO" id="GO:0005507">
    <property type="term" value="F:copper ion binding"/>
    <property type="evidence" value="ECO:0007669"/>
    <property type="project" value="InterPro"/>
</dbReference>
<dbReference type="PRINTS" id="PR00040">
    <property type="entry name" value="HTHMERR"/>
</dbReference>
<evidence type="ECO:0000256" key="5">
    <source>
        <dbReference type="ARBA" id="ARBA00023163"/>
    </source>
</evidence>
<dbReference type="InterPro" id="IPR009061">
    <property type="entry name" value="DNA-bd_dom_put_sf"/>
</dbReference>
<dbReference type="SUPFAM" id="SSF46955">
    <property type="entry name" value="Putative DNA-binding domain"/>
    <property type="match status" value="1"/>
</dbReference>